<gene>
    <name evidence="2" type="primary">ORF133</name>
</gene>
<feature type="compositionally biased region" description="Polar residues" evidence="1">
    <location>
        <begin position="19"/>
        <end position="36"/>
    </location>
</feature>
<name>A0A0B6XTW4_9EUPU</name>
<reference evidence="2" key="1">
    <citation type="submission" date="2014-12" db="EMBL/GenBank/DDBJ databases">
        <title>Insight into the proteome of Arion vulgaris.</title>
        <authorList>
            <person name="Aradska J."/>
            <person name="Bulat T."/>
            <person name="Smidak R."/>
            <person name="Sarate P."/>
            <person name="Gangsoo J."/>
            <person name="Sialana F."/>
            <person name="Bilban M."/>
            <person name="Lubec G."/>
        </authorList>
    </citation>
    <scope>NUCLEOTIDE SEQUENCE</scope>
    <source>
        <tissue evidence="2">Skin</tissue>
    </source>
</reference>
<organism evidence="2">
    <name type="scientific">Arion vulgaris</name>
    <dbReference type="NCBI Taxonomy" id="1028688"/>
    <lineage>
        <taxon>Eukaryota</taxon>
        <taxon>Metazoa</taxon>
        <taxon>Spiralia</taxon>
        <taxon>Lophotrochozoa</taxon>
        <taxon>Mollusca</taxon>
        <taxon>Gastropoda</taxon>
        <taxon>Heterobranchia</taxon>
        <taxon>Euthyneura</taxon>
        <taxon>Panpulmonata</taxon>
        <taxon>Eupulmonata</taxon>
        <taxon>Stylommatophora</taxon>
        <taxon>Helicina</taxon>
        <taxon>Arionoidea</taxon>
        <taxon>Arionidae</taxon>
        <taxon>Arion</taxon>
    </lineage>
</organism>
<feature type="non-terminal residue" evidence="2">
    <location>
        <position position="75"/>
    </location>
</feature>
<evidence type="ECO:0000256" key="1">
    <source>
        <dbReference type="SAM" id="MobiDB-lite"/>
    </source>
</evidence>
<dbReference type="EMBL" id="HACG01000056">
    <property type="protein sequence ID" value="CEK46921.1"/>
    <property type="molecule type" value="Transcribed_RNA"/>
</dbReference>
<proteinExistence type="predicted"/>
<accession>A0A0B6XTW4</accession>
<protein>
    <submittedName>
        <fullName evidence="2">Uncharacterized protein</fullName>
    </submittedName>
</protein>
<dbReference type="AlphaFoldDB" id="A0A0B6XTW4"/>
<feature type="region of interest" description="Disordered" evidence="1">
    <location>
        <begin position="1"/>
        <end position="36"/>
    </location>
</feature>
<feature type="compositionally biased region" description="Basic and acidic residues" evidence="1">
    <location>
        <begin position="1"/>
        <end position="18"/>
    </location>
</feature>
<evidence type="ECO:0000313" key="2">
    <source>
        <dbReference type="EMBL" id="CEK46921.1"/>
    </source>
</evidence>
<feature type="non-terminal residue" evidence="2">
    <location>
        <position position="1"/>
    </location>
</feature>
<sequence>STADGVHHHIPDFAESHHGSQSPGGNEDLNNFRSSRILQPAHTRAYSMELAPSSACIDSLIRSQQIYSIPSSSGQ</sequence>